<evidence type="ECO:0000256" key="8">
    <source>
        <dbReference type="ARBA" id="ARBA00023014"/>
    </source>
</evidence>
<dbReference type="HAMAP" id="MF_00331">
    <property type="entry name" value="Cys_desulf_IscS"/>
    <property type="match status" value="1"/>
</dbReference>
<dbReference type="GO" id="GO:0044571">
    <property type="term" value="P:[2Fe-2S] cluster assembly"/>
    <property type="evidence" value="ECO:0007669"/>
    <property type="project" value="InterPro"/>
</dbReference>
<feature type="domain" description="Aminotransferase class V" evidence="11">
    <location>
        <begin position="65"/>
        <end position="428"/>
    </location>
</feature>
<sequence>MLQRVACQLLQASRLAAPTMGNQVIRGLSAVPQPAEDADSGPSTSGGRSGVIEKKGIALRGVPLYLDMQATTPMDPRVIDAMLPYMTEQFGNPHSRTHLYGWESEEAVEDARKQIAGLIGADPKEIIFTSGATESNNTAIKGVAGYFKDKKKHVITTQTEHKCVLDSCRWLQQRGWDVTYLPVRPDGLLDLAQLEAAIRPDTALVSVMAVNNEIGVVQPMDEIGELCRKRGVYFHTDGAQAVGKIPVDVNKSKIDLMSISGHKIYGPKGIGALYVRRRPRVRLEALMSGGGQERGLRSGTVPTPLVVGLGAACAVAAREMESDLAHVRRLEERLRTGITSRLQGVHLNGPADLARRYPGNLNLSFAYVEGESLIMGLKEIAVSSGSACTSASLEPSYVLRALGVEEELAHTSIRYGMGRFTTDAEVDRAIDMTVSHVNKLREMSPLWEMVQEGVDLKSIQWAQH</sequence>
<dbReference type="Proteomes" id="UP000613740">
    <property type="component" value="Unassembled WGS sequence"/>
</dbReference>
<dbReference type="InterPro" id="IPR015422">
    <property type="entry name" value="PyrdxlP-dep_Trfase_small"/>
</dbReference>
<evidence type="ECO:0000256" key="5">
    <source>
        <dbReference type="ARBA" id="ARBA00022723"/>
    </source>
</evidence>
<name>A0A835W5I8_9CHLO</name>
<dbReference type="Gene3D" id="3.40.640.10">
    <property type="entry name" value="Type I PLP-dependent aspartate aminotransferase-like (Major domain)"/>
    <property type="match status" value="1"/>
</dbReference>
<evidence type="ECO:0000256" key="2">
    <source>
        <dbReference type="ARBA" id="ARBA00006490"/>
    </source>
</evidence>
<evidence type="ECO:0000313" key="13">
    <source>
        <dbReference type="Proteomes" id="UP000613740"/>
    </source>
</evidence>
<dbReference type="InterPro" id="IPR020578">
    <property type="entry name" value="Aminotrans_V_PyrdxlP_BS"/>
</dbReference>
<dbReference type="GO" id="GO:0030170">
    <property type="term" value="F:pyridoxal phosphate binding"/>
    <property type="evidence" value="ECO:0007669"/>
    <property type="project" value="InterPro"/>
</dbReference>
<dbReference type="FunFam" id="3.90.1150.10:FF:000002">
    <property type="entry name" value="Cysteine desulfurase IscS"/>
    <property type="match status" value="1"/>
</dbReference>
<dbReference type="PANTHER" id="PTHR11601:SF34">
    <property type="entry name" value="CYSTEINE DESULFURASE"/>
    <property type="match status" value="1"/>
</dbReference>
<evidence type="ECO:0000256" key="3">
    <source>
        <dbReference type="ARBA" id="ARBA00012239"/>
    </source>
</evidence>
<keyword evidence="7" id="KW-0408">Iron</keyword>
<keyword evidence="13" id="KW-1185">Reference proteome</keyword>
<dbReference type="SUPFAM" id="SSF53383">
    <property type="entry name" value="PLP-dependent transferases"/>
    <property type="match status" value="1"/>
</dbReference>
<comment type="caution">
    <text evidence="12">The sequence shown here is derived from an EMBL/GenBank/DDBJ whole genome shotgun (WGS) entry which is preliminary data.</text>
</comment>
<evidence type="ECO:0000256" key="4">
    <source>
        <dbReference type="ARBA" id="ARBA00022679"/>
    </source>
</evidence>
<dbReference type="FunFam" id="3.40.640.10:FF:000003">
    <property type="entry name" value="Cysteine desulfurase IscS"/>
    <property type="match status" value="1"/>
</dbReference>
<dbReference type="NCBIfam" id="NF010611">
    <property type="entry name" value="PRK14012.1"/>
    <property type="match status" value="1"/>
</dbReference>
<dbReference type="InterPro" id="IPR015421">
    <property type="entry name" value="PyrdxlP-dep_Trfase_major"/>
</dbReference>
<evidence type="ECO:0000256" key="1">
    <source>
        <dbReference type="ARBA" id="ARBA00001933"/>
    </source>
</evidence>
<dbReference type="InterPro" id="IPR010240">
    <property type="entry name" value="Cys_deSase_IscS"/>
</dbReference>
<protein>
    <recommendedName>
        <fullName evidence="3">cysteine desulfurase</fullName>
        <ecNumber evidence="3">2.8.1.7</ecNumber>
    </recommendedName>
</protein>
<dbReference type="InterPro" id="IPR015424">
    <property type="entry name" value="PyrdxlP-dep_Trfase"/>
</dbReference>
<accession>A0A835W5I8</accession>
<dbReference type="InterPro" id="IPR016454">
    <property type="entry name" value="Cysteine_dSase"/>
</dbReference>
<dbReference type="PANTHER" id="PTHR11601">
    <property type="entry name" value="CYSTEINE DESULFURYLASE FAMILY MEMBER"/>
    <property type="match status" value="1"/>
</dbReference>
<feature type="region of interest" description="Disordered" evidence="10">
    <location>
        <begin position="32"/>
        <end position="52"/>
    </location>
</feature>
<dbReference type="PIRSF" id="PIRSF005572">
    <property type="entry name" value="NifS"/>
    <property type="match status" value="1"/>
</dbReference>
<dbReference type="InterPro" id="IPR000192">
    <property type="entry name" value="Aminotrans_V_dom"/>
</dbReference>
<dbReference type="OrthoDB" id="10250117at2759"/>
<evidence type="ECO:0000256" key="6">
    <source>
        <dbReference type="ARBA" id="ARBA00022898"/>
    </source>
</evidence>
<reference evidence="12" key="1">
    <citation type="journal article" date="2020" name="bioRxiv">
        <title>Comparative genomics of Chlamydomonas.</title>
        <authorList>
            <person name="Craig R.J."/>
            <person name="Hasan A.R."/>
            <person name="Ness R.W."/>
            <person name="Keightley P.D."/>
        </authorList>
    </citation>
    <scope>NUCLEOTIDE SEQUENCE</scope>
    <source>
        <strain evidence="12">CCAP 11/173</strain>
    </source>
</reference>
<dbReference type="NCBIfam" id="TIGR02006">
    <property type="entry name" value="IscS"/>
    <property type="match status" value="1"/>
</dbReference>
<evidence type="ECO:0000256" key="9">
    <source>
        <dbReference type="RuleBase" id="RU004504"/>
    </source>
</evidence>
<proteinExistence type="inferred from homology"/>
<dbReference type="GO" id="GO:0031071">
    <property type="term" value="F:cysteine desulfurase activity"/>
    <property type="evidence" value="ECO:0007669"/>
    <property type="project" value="UniProtKB-EC"/>
</dbReference>
<organism evidence="12 13">
    <name type="scientific">Chlamydomonas schloesseri</name>
    <dbReference type="NCBI Taxonomy" id="2026947"/>
    <lineage>
        <taxon>Eukaryota</taxon>
        <taxon>Viridiplantae</taxon>
        <taxon>Chlorophyta</taxon>
        <taxon>core chlorophytes</taxon>
        <taxon>Chlorophyceae</taxon>
        <taxon>CS clade</taxon>
        <taxon>Chlamydomonadales</taxon>
        <taxon>Chlamydomonadaceae</taxon>
        <taxon>Chlamydomonas</taxon>
    </lineage>
</organism>
<evidence type="ECO:0000256" key="10">
    <source>
        <dbReference type="SAM" id="MobiDB-lite"/>
    </source>
</evidence>
<keyword evidence="4" id="KW-0808">Transferase</keyword>
<dbReference type="Gene3D" id="3.90.1150.10">
    <property type="entry name" value="Aspartate Aminotransferase, domain 1"/>
    <property type="match status" value="1"/>
</dbReference>
<keyword evidence="5" id="KW-0479">Metal-binding</keyword>
<gene>
    <name evidence="12" type="ORF">HYH02_009963</name>
</gene>
<keyword evidence="6" id="KW-0663">Pyridoxal phosphate</keyword>
<comment type="similarity">
    <text evidence="2">Belongs to the class-V pyridoxal-phosphate-dependent aminotransferase family. NifS/IscS subfamily.</text>
</comment>
<dbReference type="GO" id="GO:0005739">
    <property type="term" value="C:mitochondrion"/>
    <property type="evidence" value="ECO:0007669"/>
    <property type="project" value="TreeGrafter"/>
</dbReference>
<comment type="cofactor">
    <cofactor evidence="1 9">
        <name>pyridoxal 5'-phosphate</name>
        <dbReference type="ChEBI" id="CHEBI:597326"/>
    </cofactor>
</comment>
<dbReference type="GO" id="GO:0046872">
    <property type="term" value="F:metal ion binding"/>
    <property type="evidence" value="ECO:0007669"/>
    <property type="project" value="UniProtKB-KW"/>
</dbReference>
<evidence type="ECO:0000313" key="12">
    <source>
        <dbReference type="EMBL" id="KAG2441372.1"/>
    </source>
</evidence>
<evidence type="ECO:0000256" key="7">
    <source>
        <dbReference type="ARBA" id="ARBA00023004"/>
    </source>
</evidence>
<dbReference type="EMBL" id="JAEHOD010000035">
    <property type="protein sequence ID" value="KAG2441372.1"/>
    <property type="molecule type" value="Genomic_DNA"/>
</dbReference>
<dbReference type="GO" id="GO:1990221">
    <property type="term" value="C:L-cysteine desulfurase complex"/>
    <property type="evidence" value="ECO:0007669"/>
    <property type="project" value="UniProtKB-ARBA"/>
</dbReference>
<dbReference type="AlphaFoldDB" id="A0A835W5I8"/>
<dbReference type="GO" id="GO:0051536">
    <property type="term" value="F:iron-sulfur cluster binding"/>
    <property type="evidence" value="ECO:0007669"/>
    <property type="project" value="UniProtKB-KW"/>
</dbReference>
<evidence type="ECO:0000259" key="11">
    <source>
        <dbReference type="Pfam" id="PF00266"/>
    </source>
</evidence>
<dbReference type="Pfam" id="PF00266">
    <property type="entry name" value="Aminotran_5"/>
    <property type="match status" value="1"/>
</dbReference>
<keyword evidence="8" id="KW-0411">Iron-sulfur</keyword>
<dbReference type="PROSITE" id="PS00595">
    <property type="entry name" value="AA_TRANSFER_CLASS_5"/>
    <property type="match status" value="1"/>
</dbReference>
<dbReference type="EC" id="2.8.1.7" evidence="3"/>